<evidence type="ECO:0000256" key="3">
    <source>
        <dbReference type="ARBA" id="ARBA00022679"/>
    </source>
</evidence>
<evidence type="ECO:0000256" key="6">
    <source>
        <dbReference type="SAM" id="MobiDB-lite"/>
    </source>
</evidence>
<dbReference type="PANTHER" id="PTHR31042">
    <property type="entry name" value="CORE-2/I-BRANCHING BETA-1,6-N-ACETYLGLUCOSAMINYLTRANSFERASE FAMILY PROTEIN-RELATED"/>
    <property type="match status" value="1"/>
</dbReference>
<reference evidence="8" key="2">
    <citation type="journal article" date="2024" name="Plant">
        <title>Genomic evolution and insights into agronomic trait innovations of Sesamum species.</title>
        <authorList>
            <person name="Miao H."/>
            <person name="Wang L."/>
            <person name="Qu L."/>
            <person name="Liu H."/>
            <person name="Sun Y."/>
            <person name="Le M."/>
            <person name="Wang Q."/>
            <person name="Wei S."/>
            <person name="Zheng Y."/>
            <person name="Lin W."/>
            <person name="Duan Y."/>
            <person name="Cao H."/>
            <person name="Xiong S."/>
            <person name="Wang X."/>
            <person name="Wei L."/>
            <person name="Li C."/>
            <person name="Ma Q."/>
            <person name="Ju M."/>
            <person name="Zhao R."/>
            <person name="Li G."/>
            <person name="Mu C."/>
            <person name="Tian Q."/>
            <person name="Mei H."/>
            <person name="Zhang T."/>
            <person name="Gao T."/>
            <person name="Zhang H."/>
        </authorList>
    </citation>
    <scope>NUCLEOTIDE SEQUENCE</scope>
    <source>
        <strain evidence="8">3651</strain>
    </source>
</reference>
<dbReference type="InterPro" id="IPR003406">
    <property type="entry name" value="Glyco_trans_14"/>
</dbReference>
<dbReference type="Proteomes" id="UP001293254">
    <property type="component" value="Unassembled WGS sequence"/>
</dbReference>
<dbReference type="PANTHER" id="PTHR31042:SF60">
    <property type="entry name" value="CORE-2_I-BRANCHING BETA-1,6-N-ACETYLGLUCOSAMINYLTRANSFERASE FAMILY PROTEIN"/>
    <property type="match status" value="1"/>
</dbReference>
<evidence type="ECO:0000256" key="2">
    <source>
        <dbReference type="ARBA" id="ARBA00022676"/>
    </source>
</evidence>
<organism evidence="8 9">
    <name type="scientific">Sesamum alatum</name>
    <dbReference type="NCBI Taxonomy" id="300844"/>
    <lineage>
        <taxon>Eukaryota</taxon>
        <taxon>Viridiplantae</taxon>
        <taxon>Streptophyta</taxon>
        <taxon>Embryophyta</taxon>
        <taxon>Tracheophyta</taxon>
        <taxon>Spermatophyta</taxon>
        <taxon>Magnoliopsida</taxon>
        <taxon>eudicotyledons</taxon>
        <taxon>Gunneridae</taxon>
        <taxon>Pentapetalae</taxon>
        <taxon>asterids</taxon>
        <taxon>lamiids</taxon>
        <taxon>Lamiales</taxon>
        <taxon>Pedaliaceae</taxon>
        <taxon>Sesamum</taxon>
    </lineage>
</organism>
<gene>
    <name evidence="8" type="ORF">Salat_2645100</name>
</gene>
<feature type="region of interest" description="Disordered" evidence="6">
    <location>
        <begin position="31"/>
        <end position="54"/>
    </location>
</feature>
<evidence type="ECO:0000256" key="4">
    <source>
        <dbReference type="ARBA" id="ARBA00023136"/>
    </source>
</evidence>
<sequence length="405" mass="45557">MLPPTPLSLFCALLLCLPLAVIFTFTDSSAASSGGATTSPPLPTTTTTTTSSINLTKTNLQPPLLLPPTIIKPQIKNQTTADTTLSQLALDEEEDKDDESLFRLASRVDPTPKPVKKLAFMFLTTSPLPFAPLWELFFARAPKNLYNIYVHADPSANYTTTKGFRGVFSRRVIPSKPTRRHTPTLIAAARRLLAHALLHDESNSMFALLSPSCIPLHSFSYTYRNLIKSRRSFIEILKDEPGAYERWAARGEEAMLPEVEYEDFRIGSQFWVLKRKHARIVVGERRVWSKFKLPCLRDYTCYPEEHYFPTVLSMVDPRGCIPCTLTHVDWNGGHGGHPRMYMGSEVGPELIRRLRESRPRYGDEISISSNSSAGGRHDPFMFARKFSPGAVHQLMSIANEVIFKD</sequence>
<dbReference type="Pfam" id="PF02485">
    <property type="entry name" value="Branch"/>
    <property type="match status" value="1"/>
</dbReference>
<comment type="subcellular location">
    <subcellularLocation>
        <location evidence="1">Membrane</location>
        <topology evidence="1">Single-pass type II membrane protein</topology>
    </subcellularLocation>
</comment>
<name>A0AAE1XPV2_9LAMI</name>
<evidence type="ECO:0000256" key="7">
    <source>
        <dbReference type="SAM" id="SignalP"/>
    </source>
</evidence>
<feature type="signal peptide" evidence="7">
    <location>
        <begin position="1"/>
        <end position="31"/>
    </location>
</feature>
<dbReference type="GO" id="GO:0016020">
    <property type="term" value="C:membrane"/>
    <property type="evidence" value="ECO:0007669"/>
    <property type="project" value="UniProtKB-SubCell"/>
</dbReference>
<reference evidence="8" key="1">
    <citation type="submission" date="2020-06" db="EMBL/GenBank/DDBJ databases">
        <authorList>
            <person name="Li T."/>
            <person name="Hu X."/>
            <person name="Zhang T."/>
            <person name="Song X."/>
            <person name="Zhang H."/>
            <person name="Dai N."/>
            <person name="Sheng W."/>
            <person name="Hou X."/>
            <person name="Wei L."/>
        </authorList>
    </citation>
    <scope>NUCLEOTIDE SEQUENCE</scope>
    <source>
        <strain evidence="8">3651</strain>
        <tissue evidence="8">Leaf</tissue>
    </source>
</reference>
<feature type="chain" id="PRO_5042140985" evidence="7">
    <location>
        <begin position="32"/>
        <end position="405"/>
    </location>
</feature>
<keyword evidence="3" id="KW-0808">Transferase</keyword>
<proteinExistence type="predicted"/>
<keyword evidence="9" id="KW-1185">Reference proteome</keyword>
<protein>
    <submittedName>
        <fullName evidence="8">Glycosyltransferase BC10</fullName>
    </submittedName>
</protein>
<dbReference type="AlphaFoldDB" id="A0AAE1XPV2"/>
<keyword evidence="7" id="KW-0732">Signal</keyword>
<evidence type="ECO:0000256" key="5">
    <source>
        <dbReference type="ARBA" id="ARBA00023180"/>
    </source>
</evidence>
<evidence type="ECO:0000256" key="1">
    <source>
        <dbReference type="ARBA" id="ARBA00004606"/>
    </source>
</evidence>
<dbReference type="GO" id="GO:0016757">
    <property type="term" value="F:glycosyltransferase activity"/>
    <property type="evidence" value="ECO:0007669"/>
    <property type="project" value="UniProtKB-KW"/>
</dbReference>
<evidence type="ECO:0000313" key="8">
    <source>
        <dbReference type="EMBL" id="KAK4415377.1"/>
    </source>
</evidence>
<evidence type="ECO:0000313" key="9">
    <source>
        <dbReference type="Proteomes" id="UP001293254"/>
    </source>
</evidence>
<dbReference type="InterPro" id="IPR044174">
    <property type="entry name" value="BC10-like"/>
</dbReference>
<dbReference type="EMBL" id="JACGWO010000011">
    <property type="protein sequence ID" value="KAK4415377.1"/>
    <property type="molecule type" value="Genomic_DNA"/>
</dbReference>
<accession>A0AAE1XPV2</accession>
<keyword evidence="2" id="KW-0328">Glycosyltransferase</keyword>
<comment type="caution">
    <text evidence="8">The sequence shown here is derived from an EMBL/GenBank/DDBJ whole genome shotgun (WGS) entry which is preliminary data.</text>
</comment>
<keyword evidence="4" id="KW-0472">Membrane</keyword>
<keyword evidence="5" id="KW-0325">Glycoprotein</keyword>